<evidence type="ECO:0000313" key="3">
    <source>
        <dbReference type="Proteomes" id="UP000001037"/>
    </source>
</evidence>
<dbReference type="InterPro" id="IPR052018">
    <property type="entry name" value="PHP_domain"/>
</dbReference>
<dbReference type="InterPro" id="IPR003141">
    <property type="entry name" value="Pol/His_phosphatase_N"/>
</dbReference>
<dbReference type="GeneID" id="11138230"/>
<evidence type="ECO:0000259" key="1">
    <source>
        <dbReference type="SMART" id="SM00481"/>
    </source>
</evidence>
<keyword evidence="3" id="KW-1185">Reference proteome</keyword>
<dbReference type="Pfam" id="PF02811">
    <property type="entry name" value="PHP"/>
    <property type="match status" value="1"/>
</dbReference>
<organism evidence="2 3">
    <name type="scientific">Pyrolobus fumarii (strain DSM 11204 / 1A)</name>
    <dbReference type="NCBI Taxonomy" id="694429"/>
    <lineage>
        <taxon>Archaea</taxon>
        <taxon>Thermoproteota</taxon>
        <taxon>Thermoprotei</taxon>
        <taxon>Desulfurococcales</taxon>
        <taxon>Pyrodictiaceae</taxon>
        <taxon>Pyrolobus</taxon>
    </lineage>
</organism>
<evidence type="ECO:0000313" key="2">
    <source>
        <dbReference type="EMBL" id="AEM39744.1"/>
    </source>
</evidence>
<dbReference type="GO" id="GO:0004534">
    <property type="term" value="F:5'-3' RNA exonuclease activity"/>
    <property type="evidence" value="ECO:0007669"/>
    <property type="project" value="TreeGrafter"/>
</dbReference>
<dbReference type="OrthoDB" id="50465at2157"/>
<dbReference type="GO" id="GO:0035312">
    <property type="term" value="F:5'-3' DNA exonuclease activity"/>
    <property type="evidence" value="ECO:0007669"/>
    <property type="project" value="TreeGrafter"/>
</dbReference>
<dbReference type="RefSeq" id="WP_014027421.1">
    <property type="nucleotide sequence ID" value="NC_015931.1"/>
</dbReference>
<dbReference type="Pfam" id="PF13263">
    <property type="entry name" value="PHP_C"/>
    <property type="match status" value="1"/>
</dbReference>
<dbReference type="STRING" id="694429.Pyrfu_1891"/>
<gene>
    <name evidence="2" type="ordered locus">Pyrfu_1891</name>
</gene>
<dbReference type="PANTHER" id="PTHR42924:SF3">
    <property type="entry name" value="POLYMERASE_HISTIDINOL PHOSPHATASE N-TERMINAL DOMAIN-CONTAINING PROTEIN"/>
    <property type="match status" value="1"/>
</dbReference>
<dbReference type="Gene3D" id="3.20.20.140">
    <property type="entry name" value="Metal-dependent hydrolases"/>
    <property type="match status" value="1"/>
</dbReference>
<dbReference type="InParanoid" id="G0ED66"/>
<proteinExistence type="predicted"/>
<dbReference type="EMBL" id="CP002838">
    <property type="protein sequence ID" value="AEM39744.1"/>
    <property type="molecule type" value="Genomic_DNA"/>
</dbReference>
<dbReference type="eggNOG" id="arCOG00302">
    <property type="taxonomic scope" value="Archaea"/>
</dbReference>
<feature type="domain" description="Polymerase/histidinol phosphatase N-terminal" evidence="1">
    <location>
        <begin position="6"/>
        <end position="73"/>
    </location>
</feature>
<reference evidence="2 3" key="1">
    <citation type="journal article" date="2011" name="Stand. Genomic Sci.">
        <title>Complete genome sequence of the hyperthermophilic chemolithoautotroph Pyrolobus fumarii type strain (1A).</title>
        <authorList>
            <person name="Anderson I."/>
            <person name="Goker M."/>
            <person name="Nolan M."/>
            <person name="Lucas S."/>
            <person name="Hammon N."/>
            <person name="Deshpande S."/>
            <person name="Cheng J.F."/>
            <person name="Tapia R."/>
            <person name="Han C."/>
            <person name="Goodwin L."/>
            <person name="Pitluck S."/>
            <person name="Huntemann M."/>
            <person name="Liolios K."/>
            <person name="Ivanova N."/>
            <person name="Pagani I."/>
            <person name="Mavromatis K."/>
            <person name="Ovchinikova G."/>
            <person name="Pati A."/>
            <person name="Chen A."/>
            <person name="Palaniappan K."/>
            <person name="Land M."/>
            <person name="Hauser L."/>
            <person name="Brambilla E.M."/>
            <person name="Huber H."/>
            <person name="Yasawong M."/>
            <person name="Rohde M."/>
            <person name="Spring S."/>
            <person name="Abt B."/>
            <person name="Sikorski J."/>
            <person name="Wirth R."/>
            <person name="Detter J.C."/>
            <person name="Woyke T."/>
            <person name="Bristow J."/>
            <person name="Eisen J.A."/>
            <person name="Markowitz V."/>
            <person name="Hugenholtz P."/>
            <person name="Kyrpides N.C."/>
            <person name="Klenk H.P."/>
            <person name="Lapidus A."/>
        </authorList>
    </citation>
    <scope>NUCLEOTIDE SEQUENCE [LARGE SCALE GENOMIC DNA]</scope>
    <source>
        <strain evidence="3">DSM 11204 / 1A</strain>
    </source>
</reference>
<dbReference type="InterPro" id="IPR016195">
    <property type="entry name" value="Pol/histidinol_Pase-like"/>
</dbReference>
<dbReference type="SUPFAM" id="SSF89550">
    <property type="entry name" value="PHP domain-like"/>
    <property type="match status" value="1"/>
</dbReference>
<dbReference type="CDD" id="cd07432">
    <property type="entry name" value="PHP_HisPPase"/>
    <property type="match status" value="1"/>
</dbReference>
<protein>
    <submittedName>
        <fullName evidence="2">PHP domain protein</fullName>
    </submittedName>
</protein>
<dbReference type="Proteomes" id="UP000001037">
    <property type="component" value="Chromosome"/>
</dbReference>
<dbReference type="InterPro" id="IPR004013">
    <property type="entry name" value="PHP_dom"/>
</dbReference>
<dbReference type="KEGG" id="pfm:Pyrfu_1891"/>
<accession>G0ED66</accession>
<dbReference type="SMART" id="SM00481">
    <property type="entry name" value="POLIIIAc"/>
    <property type="match status" value="1"/>
</dbReference>
<dbReference type="AlphaFoldDB" id="G0ED66"/>
<sequence>MRKLRGDLHVHSTMSDGKTSPKEIVLKVLELGFDIVAVTDHDTFEGSLQAARYVKSTGYELIPLIAAEIRTEAGDVLVYCPEKPLSRIPRRLEDLVDHAHEEGCIVVAAHPFDARRYGVGERIYDVDFDAIEVFNANADPLSNRRALEAAKSLGKPGLANSDAHVLDFVGSSFNIIEADDDPGSVIKAIRDGRVTPVPGRPGPMAYIKAVAWSVERRLRRGKRDEPSRLDYLEDFQDYAPV</sequence>
<name>G0ED66_PYRF1</name>
<dbReference type="HOGENOM" id="CLU_072983_1_0_2"/>
<dbReference type="PANTHER" id="PTHR42924">
    <property type="entry name" value="EXONUCLEASE"/>
    <property type="match status" value="1"/>
</dbReference>